<name>A0A976XNX7_9CAUD</name>
<reference evidence="1 2" key="1">
    <citation type="submission" date="2022-08" db="EMBL/GenBank/DDBJ databases">
        <title>Potential of phage cocktail in the treatment of multidrug-resistant Klebsiella pneumoniae pulmonary infection in mice.</title>
        <authorList>
            <person name="Gou Z."/>
            <person name="Lu S."/>
            <person name="Sun F."/>
            <person name="Xia P."/>
        </authorList>
    </citation>
    <scope>NUCLEOTIDE SEQUENCE [LARGE SCALE GENOMIC DNA]</scope>
</reference>
<dbReference type="EMBL" id="OP171943">
    <property type="protein sequence ID" value="UVD42238.1"/>
    <property type="molecule type" value="Genomic_DNA"/>
</dbReference>
<proteinExistence type="predicted"/>
<dbReference type="Proteomes" id="UP001058456">
    <property type="component" value="Segment"/>
</dbReference>
<evidence type="ECO:0000313" key="2">
    <source>
        <dbReference type="Proteomes" id="UP001058456"/>
    </source>
</evidence>
<organism evidence="1 2">
    <name type="scientific">Klebsiella phage GZ8</name>
    <dbReference type="NCBI Taxonomy" id="2972533"/>
    <lineage>
        <taxon>Viruses</taxon>
        <taxon>Duplodnaviria</taxon>
        <taxon>Heunggongvirae</taxon>
        <taxon>Uroviricota</taxon>
        <taxon>Caudoviricetes</taxon>
        <taxon>Demerecviridae</taxon>
        <taxon>Sugarlandvirus</taxon>
        <taxon>Sugarlandvirus GZ8</taxon>
    </lineage>
</organism>
<keyword evidence="2" id="KW-1185">Reference proteome</keyword>
<protein>
    <submittedName>
        <fullName evidence="1">Uncharacterized protein</fullName>
    </submittedName>
</protein>
<sequence>MNMSFTDAKAMAAKAKRSNDMAVIAARRSIISNIDGSASSGKTEVDSYALNGLSIAARSQIMEDLKDAGYEVKVNHPFDQRDTESITISWGHA</sequence>
<accession>A0A976XNX7</accession>
<evidence type="ECO:0000313" key="1">
    <source>
        <dbReference type="EMBL" id="UVD42238.1"/>
    </source>
</evidence>